<name>A0A7S3MK16_9SPIT</name>
<dbReference type="EMBL" id="HBIE01005426">
    <property type="protein sequence ID" value="CAE0306751.1"/>
    <property type="molecule type" value="Transcribed_RNA"/>
</dbReference>
<evidence type="ECO:0000313" key="1">
    <source>
        <dbReference type="EMBL" id="CAE0306751.1"/>
    </source>
</evidence>
<accession>A0A7S3MK16</accession>
<dbReference type="AlphaFoldDB" id="A0A7S3MK16"/>
<sequence length="93" mass="10929">MGRTIWRSLAANVSLTLGVIGGVKTADLLLWDKDKYDKMQERLELDYWKKYGTPEYIEGHLHKSAISKGEFYMSYLKEKQPHTNLQDRVYKTM</sequence>
<organism evidence="1">
    <name type="scientific">Favella ehrenbergii</name>
    <dbReference type="NCBI Taxonomy" id="182087"/>
    <lineage>
        <taxon>Eukaryota</taxon>
        <taxon>Sar</taxon>
        <taxon>Alveolata</taxon>
        <taxon>Ciliophora</taxon>
        <taxon>Intramacronucleata</taxon>
        <taxon>Spirotrichea</taxon>
        <taxon>Choreotrichia</taxon>
        <taxon>Tintinnida</taxon>
        <taxon>Xystonellidae</taxon>
        <taxon>Favella</taxon>
    </lineage>
</organism>
<protein>
    <submittedName>
        <fullName evidence="1">Uncharacterized protein</fullName>
    </submittedName>
</protein>
<proteinExistence type="predicted"/>
<gene>
    <name evidence="1" type="ORF">FEHR0123_LOCUS1657</name>
</gene>
<reference evidence="1" key="1">
    <citation type="submission" date="2021-01" db="EMBL/GenBank/DDBJ databases">
        <authorList>
            <person name="Corre E."/>
            <person name="Pelletier E."/>
            <person name="Niang G."/>
            <person name="Scheremetjew M."/>
            <person name="Finn R."/>
            <person name="Kale V."/>
            <person name="Holt S."/>
            <person name="Cochrane G."/>
            <person name="Meng A."/>
            <person name="Brown T."/>
            <person name="Cohen L."/>
        </authorList>
    </citation>
    <scope>NUCLEOTIDE SEQUENCE</scope>
    <source>
        <strain evidence="1">Fehren 1</strain>
    </source>
</reference>